<feature type="region of interest" description="Disordered" evidence="1">
    <location>
        <begin position="1"/>
        <end position="40"/>
    </location>
</feature>
<comment type="caution">
    <text evidence="2">The sequence shown here is derived from an EMBL/GenBank/DDBJ whole genome shotgun (WGS) entry which is preliminary data.</text>
</comment>
<name>A0A5B7GHD6_PORTR</name>
<evidence type="ECO:0000313" key="3">
    <source>
        <dbReference type="Proteomes" id="UP000324222"/>
    </source>
</evidence>
<feature type="compositionally biased region" description="Low complexity" evidence="1">
    <location>
        <begin position="8"/>
        <end position="40"/>
    </location>
</feature>
<keyword evidence="3" id="KW-1185">Reference proteome</keyword>
<proteinExistence type="predicted"/>
<dbReference type="Proteomes" id="UP000324222">
    <property type="component" value="Unassembled WGS sequence"/>
</dbReference>
<gene>
    <name evidence="2" type="ORF">E2C01_050571</name>
</gene>
<dbReference type="EMBL" id="VSRR010014076">
    <property type="protein sequence ID" value="MPC56607.1"/>
    <property type="molecule type" value="Genomic_DNA"/>
</dbReference>
<reference evidence="2 3" key="1">
    <citation type="submission" date="2019-05" db="EMBL/GenBank/DDBJ databases">
        <title>Another draft genome of Portunus trituberculatus and its Hox gene families provides insights of decapod evolution.</title>
        <authorList>
            <person name="Jeong J.-H."/>
            <person name="Song I."/>
            <person name="Kim S."/>
            <person name="Choi T."/>
            <person name="Kim D."/>
            <person name="Ryu S."/>
            <person name="Kim W."/>
        </authorList>
    </citation>
    <scope>NUCLEOTIDE SEQUENCE [LARGE SCALE GENOMIC DNA]</scope>
    <source>
        <tissue evidence="2">Muscle</tissue>
    </source>
</reference>
<evidence type="ECO:0000313" key="2">
    <source>
        <dbReference type="EMBL" id="MPC56607.1"/>
    </source>
</evidence>
<protein>
    <submittedName>
        <fullName evidence="2">Uncharacterized protein</fullName>
    </submittedName>
</protein>
<evidence type="ECO:0000256" key="1">
    <source>
        <dbReference type="SAM" id="MobiDB-lite"/>
    </source>
</evidence>
<organism evidence="2 3">
    <name type="scientific">Portunus trituberculatus</name>
    <name type="common">Swimming crab</name>
    <name type="synonym">Neptunus trituberculatus</name>
    <dbReference type="NCBI Taxonomy" id="210409"/>
    <lineage>
        <taxon>Eukaryota</taxon>
        <taxon>Metazoa</taxon>
        <taxon>Ecdysozoa</taxon>
        <taxon>Arthropoda</taxon>
        <taxon>Crustacea</taxon>
        <taxon>Multicrustacea</taxon>
        <taxon>Malacostraca</taxon>
        <taxon>Eumalacostraca</taxon>
        <taxon>Eucarida</taxon>
        <taxon>Decapoda</taxon>
        <taxon>Pleocyemata</taxon>
        <taxon>Brachyura</taxon>
        <taxon>Eubrachyura</taxon>
        <taxon>Portunoidea</taxon>
        <taxon>Portunidae</taxon>
        <taxon>Portuninae</taxon>
        <taxon>Portunus</taxon>
    </lineage>
</organism>
<sequence>MRPSTEKLSSSSLSFPSSSFSFPSSSSSSSSYSSSPSFLPPFVVLKESNEMRLLQKTRAKRM</sequence>
<dbReference type="AlphaFoldDB" id="A0A5B7GHD6"/>
<accession>A0A5B7GHD6</accession>